<dbReference type="InterPro" id="IPR008030">
    <property type="entry name" value="NmrA-like"/>
</dbReference>
<name>A0AAD8PZB4_9PEZI</name>
<keyword evidence="2" id="KW-0560">Oxidoreductase</keyword>
<dbReference type="SUPFAM" id="SSF51735">
    <property type="entry name" value="NAD(P)-binding Rossmann-fold domains"/>
    <property type="match status" value="1"/>
</dbReference>
<keyword evidence="1" id="KW-0521">NADP</keyword>
<gene>
    <name evidence="4" type="ORF">LY79DRAFT_554613</name>
</gene>
<dbReference type="InterPro" id="IPR051609">
    <property type="entry name" value="NmrA/Isoflavone_reductase-like"/>
</dbReference>
<dbReference type="Proteomes" id="UP001230504">
    <property type="component" value="Unassembled WGS sequence"/>
</dbReference>
<dbReference type="CDD" id="cd05259">
    <property type="entry name" value="PCBER_SDR_a"/>
    <property type="match status" value="1"/>
</dbReference>
<sequence>MSSPVRKVAVAGATGKLGSSIAKALLESGFEVTAIQRAESEKTAPAGCKSVKLDMNDFEALVSGLKGCDVVIWAGPDPIVFEEQKTWIDAATAAGVKRLFPSEFSTNLESPLAEGHPLVAGKVRTRRYLVEQVSKSGGNLSWTSVNNGPFFELVLAFGGLGPDFRTHTARYHNGGDNLIGTTRISDIAETIAKILRDENGLYTEAENKPVYIHSAAVTEKQMTKLAEKVTGLTFAVEHYDVEELYQDAKAKLAKGDKSAMAQLYYQMMYGKGYGGSESFQKMSWNEKVGLKTLTEAELENVVRDVAHKNGAK</sequence>
<dbReference type="EMBL" id="JAHLJV010000031">
    <property type="protein sequence ID" value="KAK1590437.1"/>
    <property type="molecule type" value="Genomic_DNA"/>
</dbReference>
<protein>
    <recommendedName>
        <fullName evidence="3">NmrA-like domain-containing protein</fullName>
    </recommendedName>
</protein>
<proteinExistence type="predicted"/>
<dbReference type="Pfam" id="PF05368">
    <property type="entry name" value="NmrA"/>
    <property type="match status" value="1"/>
</dbReference>
<reference evidence="4" key="1">
    <citation type="submission" date="2021-06" db="EMBL/GenBank/DDBJ databases">
        <title>Comparative genomics, transcriptomics and evolutionary studies reveal genomic signatures of adaptation to plant cell wall in hemibiotrophic fungi.</title>
        <authorList>
            <consortium name="DOE Joint Genome Institute"/>
            <person name="Baroncelli R."/>
            <person name="Diaz J.F."/>
            <person name="Benocci T."/>
            <person name="Peng M."/>
            <person name="Battaglia E."/>
            <person name="Haridas S."/>
            <person name="Andreopoulos W."/>
            <person name="Labutti K."/>
            <person name="Pangilinan J."/>
            <person name="Floch G.L."/>
            <person name="Makela M.R."/>
            <person name="Henrissat B."/>
            <person name="Grigoriev I.V."/>
            <person name="Crouch J.A."/>
            <person name="De Vries R.P."/>
            <person name="Sukno S.A."/>
            <person name="Thon M.R."/>
        </authorList>
    </citation>
    <scope>NUCLEOTIDE SEQUENCE</scope>
    <source>
        <strain evidence="4">CBS 125086</strain>
    </source>
</reference>
<dbReference type="GeneID" id="85442102"/>
<comment type="caution">
    <text evidence="4">The sequence shown here is derived from an EMBL/GenBank/DDBJ whole genome shotgun (WGS) entry which is preliminary data.</text>
</comment>
<evidence type="ECO:0000259" key="3">
    <source>
        <dbReference type="Pfam" id="PF05368"/>
    </source>
</evidence>
<evidence type="ECO:0000313" key="5">
    <source>
        <dbReference type="Proteomes" id="UP001230504"/>
    </source>
</evidence>
<dbReference type="Gene3D" id="3.40.50.720">
    <property type="entry name" value="NAD(P)-binding Rossmann-like Domain"/>
    <property type="match status" value="1"/>
</dbReference>
<dbReference type="InterPro" id="IPR036291">
    <property type="entry name" value="NAD(P)-bd_dom_sf"/>
</dbReference>
<dbReference type="PANTHER" id="PTHR47706:SF1">
    <property type="entry name" value="CIPA-LIKE, PUTATIVE (AFU_ORTHOLOGUE AFUA_1G12460)-RELATED"/>
    <property type="match status" value="1"/>
</dbReference>
<evidence type="ECO:0000256" key="2">
    <source>
        <dbReference type="ARBA" id="ARBA00023002"/>
    </source>
</evidence>
<dbReference type="Gene3D" id="3.90.25.10">
    <property type="entry name" value="UDP-galactose 4-epimerase, domain 1"/>
    <property type="match status" value="1"/>
</dbReference>
<dbReference type="PANTHER" id="PTHR47706">
    <property type="entry name" value="NMRA-LIKE FAMILY PROTEIN"/>
    <property type="match status" value="1"/>
</dbReference>
<evidence type="ECO:0000313" key="4">
    <source>
        <dbReference type="EMBL" id="KAK1590437.1"/>
    </source>
</evidence>
<dbReference type="RefSeq" id="XP_060413925.1">
    <property type="nucleotide sequence ID" value="XM_060557862.1"/>
</dbReference>
<dbReference type="AlphaFoldDB" id="A0AAD8PZB4"/>
<dbReference type="GO" id="GO:0016491">
    <property type="term" value="F:oxidoreductase activity"/>
    <property type="evidence" value="ECO:0007669"/>
    <property type="project" value="UniProtKB-KW"/>
</dbReference>
<accession>A0AAD8PZB4</accession>
<dbReference type="InterPro" id="IPR045312">
    <property type="entry name" value="PCBER-like"/>
</dbReference>
<keyword evidence="5" id="KW-1185">Reference proteome</keyword>
<organism evidence="4 5">
    <name type="scientific">Colletotrichum navitas</name>
    <dbReference type="NCBI Taxonomy" id="681940"/>
    <lineage>
        <taxon>Eukaryota</taxon>
        <taxon>Fungi</taxon>
        <taxon>Dikarya</taxon>
        <taxon>Ascomycota</taxon>
        <taxon>Pezizomycotina</taxon>
        <taxon>Sordariomycetes</taxon>
        <taxon>Hypocreomycetidae</taxon>
        <taxon>Glomerellales</taxon>
        <taxon>Glomerellaceae</taxon>
        <taxon>Colletotrichum</taxon>
        <taxon>Colletotrichum graminicola species complex</taxon>
    </lineage>
</organism>
<evidence type="ECO:0000256" key="1">
    <source>
        <dbReference type="ARBA" id="ARBA00022857"/>
    </source>
</evidence>
<feature type="domain" description="NmrA-like" evidence="3">
    <location>
        <begin position="7"/>
        <end position="247"/>
    </location>
</feature>